<dbReference type="InterPro" id="IPR029058">
    <property type="entry name" value="AB_hydrolase_fold"/>
</dbReference>
<dbReference type="Gene3D" id="3.40.50.1820">
    <property type="entry name" value="alpha/beta hydrolase"/>
    <property type="match status" value="1"/>
</dbReference>
<protein>
    <submittedName>
        <fullName evidence="2">Alpha/beta fold hydrolase</fullName>
    </submittedName>
</protein>
<keyword evidence="3" id="KW-1185">Reference proteome</keyword>
<name>A0A5B8M4W2_9MICO</name>
<dbReference type="Proteomes" id="UP000320216">
    <property type="component" value="Chromosome"/>
</dbReference>
<evidence type="ECO:0000313" key="3">
    <source>
        <dbReference type="Proteomes" id="UP000320216"/>
    </source>
</evidence>
<evidence type="ECO:0000313" key="2">
    <source>
        <dbReference type="EMBL" id="QDZ15261.1"/>
    </source>
</evidence>
<dbReference type="OrthoDB" id="63519at2"/>
<dbReference type="SUPFAM" id="SSF53474">
    <property type="entry name" value="alpha/beta-Hydrolases"/>
    <property type="match status" value="1"/>
</dbReference>
<accession>A0A5B8M4W2</accession>
<dbReference type="InterPro" id="IPR050228">
    <property type="entry name" value="Carboxylesterase_BioH"/>
</dbReference>
<organism evidence="2 3">
    <name type="scientific">Humibacter ginsenosidimutans</name>
    <dbReference type="NCBI Taxonomy" id="2599293"/>
    <lineage>
        <taxon>Bacteria</taxon>
        <taxon>Bacillati</taxon>
        <taxon>Actinomycetota</taxon>
        <taxon>Actinomycetes</taxon>
        <taxon>Micrococcales</taxon>
        <taxon>Microbacteriaceae</taxon>
        <taxon>Humibacter</taxon>
    </lineage>
</organism>
<dbReference type="PANTHER" id="PTHR43194:SF2">
    <property type="entry name" value="PEROXISOMAL MEMBRANE PROTEIN LPX1"/>
    <property type="match status" value="1"/>
</dbReference>
<proteinExistence type="predicted"/>
<keyword evidence="2" id="KW-0378">Hydrolase</keyword>
<reference evidence="2 3" key="1">
    <citation type="submission" date="2019-07" db="EMBL/GenBank/DDBJ databases">
        <title>Full genome sequence of Humibacter sp. WJ7-1.</title>
        <authorList>
            <person name="Im W.-T."/>
        </authorList>
    </citation>
    <scope>NUCLEOTIDE SEQUENCE [LARGE SCALE GENOMIC DNA]</scope>
    <source>
        <strain evidence="2 3">WJ7-1</strain>
    </source>
</reference>
<dbReference type="Pfam" id="PF12697">
    <property type="entry name" value="Abhydrolase_6"/>
    <property type="match status" value="1"/>
</dbReference>
<dbReference type="GO" id="GO:0016787">
    <property type="term" value="F:hydrolase activity"/>
    <property type="evidence" value="ECO:0007669"/>
    <property type="project" value="UniProtKB-KW"/>
</dbReference>
<dbReference type="RefSeq" id="WP_146320962.1">
    <property type="nucleotide sequence ID" value="NZ_CP042305.1"/>
</dbReference>
<gene>
    <name evidence="2" type="ORF">FPZ11_11265</name>
</gene>
<sequence>MPDSAERDVETQWVATPAGDRVAYDVRGDGPAVILVAGAGPYRGTDPNTPRTADLLAERGIRTLLYDRVGRGESVADGPFTLDRELAALSALIDVVGGHAVLWGQSSGGAIALRAAVDGLPVDGLALWETPLQQADDAAAWAREFAARIDAGDLLGALEHYSRDVPPERLRALKESPRLPQILATVPSQRADAEALAWADEALESGSFERVAAPVLAMTGEVTRPAMAHSAAVIASAVQNGRAATVAGARHQWEPEAMAVAIAAFVRTL</sequence>
<dbReference type="EMBL" id="CP042305">
    <property type="protein sequence ID" value="QDZ15261.1"/>
    <property type="molecule type" value="Genomic_DNA"/>
</dbReference>
<feature type="domain" description="AB hydrolase-1" evidence="1">
    <location>
        <begin position="33"/>
        <end position="253"/>
    </location>
</feature>
<evidence type="ECO:0000259" key="1">
    <source>
        <dbReference type="Pfam" id="PF12697"/>
    </source>
</evidence>
<dbReference type="KEGG" id="huw:FPZ11_11265"/>
<dbReference type="AlphaFoldDB" id="A0A5B8M4W2"/>
<dbReference type="InterPro" id="IPR000073">
    <property type="entry name" value="AB_hydrolase_1"/>
</dbReference>
<dbReference type="PANTHER" id="PTHR43194">
    <property type="entry name" value="HYDROLASE ALPHA/BETA FOLD FAMILY"/>
    <property type="match status" value="1"/>
</dbReference>